<dbReference type="InterPro" id="IPR004017">
    <property type="entry name" value="Cys_rich_dom"/>
</dbReference>
<organism evidence="2 3">
    <name type="scientific">Lacticaseibacillus camelliae DSM 22697 = JCM 13995</name>
    <dbReference type="NCBI Taxonomy" id="1423730"/>
    <lineage>
        <taxon>Bacteria</taxon>
        <taxon>Bacillati</taxon>
        <taxon>Bacillota</taxon>
        <taxon>Bacilli</taxon>
        <taxon>Lactobacillales</taxon>
        <taxon>Lactobacillaceae</taxon>
        <taxon>Lacticaseibacillus</taxon>
    </lineage>
</organism>
<dbReference type="PANTHER" id="PTHR30296">
    <property type="entry name" value="UNCHARACTERIZED PROTEIN YKGE"/>
    <property type="match status" value="1"/>
</dbReference>
<name>A0A0R2F3L4_9LACO</name>
<dbReference type="PATRIC" id="fig|1423730.4.peg.1775"/>
<reference evidence="2 3" key="1">
    <citation type="journal article" date="2015" name="Genome Announc.">
        <title>Expanding the biotechnology potential of lactobacilli through comparative genomics of 213 strains and associated genera.</title>
        <authorList>
            <person name="Sun Z."/>
            <person name="Harris H.M."/>
            <person name="McCann A."/>
            <person name="Guo C."/>
            <person name="Argimon S."/>
            <person name="Zhang W."/>
            <person name="Yang X."/>
            <person name="Jeffery I.B."/>
            <person name="Cooney J.C."/>
            <person name="Kagawa T.F."/>
            <person name="Liu W."/>
            <person name="Song Y."/>
            <person name="Salvetti E."/>
            <person name="Wrobel A."/>
            <person name="Rasinkangas P."/>
            <person name="Parkhill J."/>
            <person name="Rea M.C."/>
            <person name="O'Sullivan O."/>
            <person name="Ritari J."/>
            <person name="Douillard F.P."/>
            <person name="Paul Ross R."/>
            <person name="Yang R."/>
            <person name="Briner A.E."/>
            <person name="Felis G.E."/>
            <person name="de Vos W.M."/>
            <person name="Barrangou R."/>
            <person name="Klaenhammer T.R."/>
            <person name="Caufield P.W."/>
            <person name="Cui Y."/>
            <person name="Zhang H."/>
            <person name="O'Toole P.W."/>
        </authorList>
    </citation>
    <scope>NUCLEOTIDE SEQUENCE [LARGE SCALE GENOMIC DNA]</scope>
    <source>
        <strain evidence="2 3">DSM 22697</strain>
    </source>
</reference>
<accession>A0A0R2F3L4</accession>
<dbReference type="Pfam" id="PF02754">
    <property type="entry name" value="CCG"/>
    <property type="match status" value="2"/>
</dbReference>
<evidence type="ECO:0000313" key="2">
    <source>
        <dbReference type="EMBL" id="KRN23058.1"/>
    </source>
</evidence>
<dbReference type="PANTHER" id="PTHR30296:SF0">
    <property type="entry name" value="LACTATE UTILIZATION PROTEIN A"/>
    <property type="match status" value="1"/>
</dbReference>
<feature type="domain" description="Cysteine-rich" evidence="1">
    <location>
        <begin position="134"/>
        <end position="217"/>
    </location>
</feature>
<keyword evidence="3" id="KW-1185">Reference proteome</keyword>
<evidence type="ECO:0000313" key="3">
    <source>
        <dbReference type="Proteomes" id="UP000050865"/>
    </source>
</evidence>
<evidence type="ECO:0000259" key="1">
    <source>
        <dbReference type="Pfam" id="PF02754"/>
    </source>
</evidence>
<proteinExistence type="predicted"/>
<dbReference type="STRING" id="1423730.FC75_GL001698"/>
<dbReference type="AlphaFoldDB" id="A0A0R2F3L4"/>
<dbReference type="RefSeq" id="WP_056989457.1">
    <property type="nucleotide sequence ID" value="NZ_AYZJ01000029.1"/>
</dbReference>
<dbReference type="EMBL" id="AYZJ01000029">
    <property type="protein sequence ID" value="KRN23058.1"/>
    <property type="molecule type" value="Genomic_DNA"/>
</dbReference>
<dbReference type="GO" id="GO:0016491">
    <property type="term" value="F:oxidoreductase activity"/>
    <property type="evidence" value="ECO:0007669"/>
    <property type="project" value="UniProtKB-ARBA"/>
</dbReference>
<feature type="domain" description="Cysteine-rich" evidence="1">
    <location>
        <begin position="3"/>
        <end position="86"/>
    </location>
</feature>
<gene>
    <name evidence="2" type="ORF">FC75_GL001698</name>
</gene>
<comment type="caution">
    <text evidence="2">The sequence shown here is derived from an EMBL/GenBank/DDBJ whole genome shotgun (WGS) entry which is preliminary data.</text>
</comment>
<dbReference type="GO" id="GO:0005829">
    <property type="term" value="C:cytosol"/>
    <property type="evidence" value="ECO:0007669"/>
    <property type="project" value="TreeGrafter"/>
</dbReference>
<protein>
    <submittedName>
        <fullName evidence="2">Fe-S oxidoreductase</fullName>
    </submittedName>
</protein>
<dbReference type="Proteomes" id="UP000050865">
    <property type="component" value="Unassembled WGS sequence"/>
</dbReference>
<sequence>MKVVIFSTCIVDLFFPNVGKAMVEVLERFGCDTAMPVKQICCGQPTFNSGYVKETQPVFKNQIDALLSIDADYIVGPAGSCVNMLREFQVQLKDDPEYAEKAKQVAAKTWEFSQFLYRVLGVLDAGAELAATATYHRSCHMTRLLGERTSPSVLLDHVKNLKMVPLPHLENCCGFGGLFSVKEPEISKQMVDEKVDDVISTGASVLISADPACLMNIAGRFNRRGEKIKIMHIAEVLNHNVDPSRIKYAPAEDRDELYAGGYNQGYTQSDVKKEVGA</sequence>